<accession>A0A0B2V4V2</accession>
<organism evidence="2 3">
    <name type="scientific">Toxocara canis</name>
    <name type="common">Canine roundworm</name>
    <dbReference type="NCBI Taxonomy" id="6265"/>
    <lineage>
        <taxon>Eukaryota</taxon>
        <taxon>Metazoa</taxon>
        <taxon>Ecdysozoa</taxon>
        <taxon>Nematoda</taxon>
        <taxon>Chromadorea</taxon>
        <taxon>Rhabditida</taxon>
        <taxon>Spirurina</taxon>
        <taxon>Ascaridomorpha</taxon>
        <taxon>Ascaridoidea</taxon>
        <taxon>Toxocaridae</taxon>
        <taxon>Toxocara</taxon>
    </lineage>
</organism>
<evidence type="ECO:0000313" key="2">
    <source>
        <dbReference type="EMBL" id="KHN76514.1"/>
    </source>
</evidence>
<sequence length="105" mass="11535">MHPLQSDDRQPDSEPNKMGVRRRLDIVANHNSLGPPRSYSSTPTDRHFLLPSLVPRPTAQPPSPVNFASVLTDRRHPSPSLVPQRTAAARQLRSPSKIAAVSSLT</sequence>
<evidence type="ECO:0000313" key="3">
    <source>
        <dbReference type="Proteomes" id="UP000031036"/>
    </source>
</evidence>
<proteinExistence type="predicted"/>
<dbReference type="AlphaFoldDB" id="A0A0B2V4V2"/>
<reference evidence="2 3" key="1">
    <citation type="submission" date="2014-11" db="EMBL/GenBank/DDBJ databases">
        <title>Genetic blueprint of the zoonotic pathogen Toxocara canis.</title>
        <authorList>
            <person name="Zhu X.-Q."/>
            <person name="Korhonen P.K."/>
            <person name="Cai H."/>
            <person name="Young N.D."/>
            <person name="Nejsum P."/>
            <person name="von Samson-Himmelstjerna G."/>
            <person name="Boag P.R."/>
            <person name="Tan P."/>
            <person name="Li Q."/>
            <person name="Min J."/>
            <person name="Yang Y."/>
            <person name="Wang X."/>
            <person name="Fang X."/>
            <person name="Hall R.S."/>
            <person name="Hofmann A."/>
            <person name="Sternberg P.W."/>
            <person name="Jex A.R."/>
            <person name="Gasser R.B."/>
        </authorList>
    </citation>
    <scope>NUCLEOTIDE SEQUENCE [LARGE SCALE GENOMIC DNA]</scope>
    <source>
        <strain evidence="2">PN_DK_2014</strain>
    </source>
</reference>
<feature type="compositionally biased region" description="Basic and acidic residues" evidence="1">
    <location>
        <begin position="1"/>
        <end position="15"/>
    </location>
</feature>
<comment type="caution">
    <text evidence="2">The sequence shown here is derived from an EMBL/GenBank/DDBJ whole genome shotgun (WGS) entry which is preliminary data.</text>
</comment>
<name>A0A0B2V4V2_TOXCA</name>
<keyword evidence="3" id="KW-1185">Reference proteome</keyword>
<feature type="region of interest" description="Disordered" evidence="1">
    <location>
        <begin position="1"/>
        <end position="105"/>
    </location>
</feature>
<dbReference type="EMBL" id="JPKZ01002488">
    <property type="protein sequence ID" value="KHN76514.1"/>
    <property type="molecule type" value="Genomic_DNA"/>
</dbReference>
<dbReference type="Proteomes" id="UP000031036">
    <property type="component" value="Unassembled WGS sequence"/>
</dbReference>
<gene>
    <name evidence="2" type="ORF">Tcan_08268</name>
</gene>
<evidence type="ECO:0000256" key="1">
    <source>
        <dbReference type="SAM" id="MobiDB-lite"/>
    </source>
</evidence>
<protein>
    <submittedName>
        <fullName evidence="2">Uncharacterized protein</fullName>
    </submittedName>
</protein>